<evidence type="ECO:0000259" key="17">
    <source>
        <dbReference type="PROSITE" id="PS50109"/>
    </source>
</evidence>
<dbReference type="GO" id="GO:0016020">
    <property type="term" value="C:membrane"/>
    <property type="evidence" value="ECO:0007669"/>
    <property type="project" value="InterPro"/>
</dbReference>
<proteinExistence type="predicted"/>
<dbReference type="InterPro" id="IPR005467">
    <property type="entry name" value="His_kinase_dom"/>
</dbReference>
<name>A0A6J4QKG8_9ACTN</name>
<dbReference type="Pfam" id="PF02518">
    <property type="entry name" value="HATPase_c"/>
    <property type="match status" value="1"/>
</dbReference>
<evidence type="ECO:0000256" key="16">
    <source>
        <dbReference type="SAM" id="Coils"/>
    </source>
</evidence>
<dbReference type="InterPro" id="IPR000014">
    <property type="entry name" value="PAS"/>
</dbReference>
<dbReference type="SUPFAM" id="SSF55785">
    <property type="entry name" value="PYP-like sensor domain (PAS domain)"/>
    <property type="match status" value="2"/>
</dbReference>
<evidence type="ECO:0000256" key="6">
    <source>
        <dbReference type="ARBA" id="ARBA00022485"/>
    </source>
</evidence>
<accession>A0A6J4QKG8</accession>
<organism evidence="20">
    <name type="scientific">uncultured Rubrobacteraceae bacterium</name>
    <dbReference type="NCBI Taxonomy" id="349277"/>
    <lineage>
        <taxon>Bacteria</taxon>
        <taxon>Bacillati</taxon>
        <taxon>Actinomycetota</taxon>
        <taxon>Rubrobacteria</taxon>
        <taxon>Rubrobacterales</taxon>
        <taxon>Rubrobacteraceae</taxon>
        <taxon>environmental samples</taxon>
    </lineage>
</organism>
<dbReference type="SMART" id="SM00086">
    <property type="entry name" value="PAC"/>
    <property type="match status" value="1"/>
</dbReference>
<evidence type="ECO:0000256" key="15">
    <source>
        <dbReference type="ARBA" id="ARBA00030800"/>
    </source>
</evidence>
<dbReference type="Pfam" id="PF13426">
    <property type="entry name" value="PAS_9"/>
    <property type="match status" value="1"/>
</dbReference>
<dbReference type="EMBL" id="CADCUW010000461">
    <property type="protein sequence ID" value="CAA9439940.1"/>
    <property type="molecule type" value="Genomic_DNA"/>
</dbReference>
<keyword evidence="11" id="KW-0408">Iron</keyword>
<comment type="function">
    <text evidence="14">Member of the two-component regulatory system NreB/NreC involved in the control of dissimilatory nitrate/nitrite reduction in response to oxygen. NreB functions as a direct oxygen sensor histidine kinase which is autophosphorylated, in the absence of oxygen, probably at the conserved histidine residue, and transfers its phosphate group probably to a conserved aspartate residue of NreC. NreB/NreC activates the expression of the nitrate (narGHJI) and nitrite (nir) reductase operons, as well as the putative nitrate transporter gene narT.</text>
</comment>
<evidence type="ECO:0000256" key="8">
    <source>
        <dbReference type="ARBA" id="ARBA00022679"/>
    </source>
</evidence>
<dbReference type="InterPro" id="IPR000700">
    <property type="entry name" value="PAS-assoc_C"/>
</dbReference>
<dbReference type="InterPro" id="IPR036890">
    <property type="entry name" value="HATPase_C_sf"/>
</dbReference>
<dbReference type="Gene3D" id="3.30.450.20">
    <property type="entry name" value="PAS domain"/>
    <property type="match status" value="2"/>
</dbReference>
<dbReference type="AlphaFoldDB" id="A0A6J4QKG8"/>
<evidence type="ECO:0000256" key="1">
    <source>
        <dbReference type="ARBA" id="ARBA00000085"/>
    </source>
</evidence>
<evidence type="ECO:0000256" key="11">
    <source>
        <dbReference type="ARBA" id="ARBA00023004"/>
    </source>
</evidence>
<dbReference type="PANTHER" id="PTHR24421">
    <property type="entry name" value="NITRATE/NITRITE SENSOR PROTEIN NARX-RELATED"/>
    <property type="match status" value="1"/>
</dbReference>
<dbReference type="Pfam" id="PF07730">
    <property type="entry name" value="HisKA_3"/>
    <property type="match status" value="1"/>
</dbReference>
<evidence type="ECO:0000256" key="9">
    <source>
        <dbReference type="ARBA" id="ARBA00022723"/>
    </source>
</evidence>
<dbReference type="PROSITE" id="PS50113">
    <property type="entry name" value="PAC"/>
    <property type="match status" value="1"/>
</dbReference>
<feature type="domain" description="PAC" evidence="19">
    <location>
        <begin position="231"/>
        <end position="283"/>
    </location>
</feature>
<keyword evidence="6" id="KW-0004">4Fe-4S</keyword>
<feature type="coiled-coil region" evidence="16">
    <location>
        <begin position="115"/>
        <end position="160"/>
    </location>
</feature>
<dbReference type="PANTHER" id="PTHR24421:SF58">
    <property type="entry name" value="SIGNAL TRANSDUCTION HISTIDINE-PROTEIN KINASE_PHOSPHATASE UHPB"/>
    <property type="match status" value="1"/>
</dbReference>
<comment type="catalytic activity">
    <reaction evidence="1">
        <text>ATP + protein L-histidine = ADP + protein N-phospho-L-histidine.</text>
        <dbReference type="EC" id="2.7.13.3"/>
    </reaction>
</comment>
<evidence type="ECO:0000256" key="12">
    <source>
        <dbReference type="ARBA" id="ARBA00023012"/>
    </source>
</evidence>
<dbReference type="InterPro" id="IPR035965">
    <property type="entry name" value="PAS-like_dom_sf"/>
</dbReference>
<keyword evidence="12" id="KW-0902">Two-component regulatory system</keyword>
<dbReference type="Pfam" id="PF08447">
    <property type="entry name" value="PAS_3"/>
    <property type="match status" value="1"/>
</dbReference>
<evidence type="ECO:0000313" key="20">
    <source>
        <dbReference type="EMBL" id="CAA9439940.1"/>
    </source>
</evidence>
<evidence type="ECO:0000259" key="19">
    <source>
        <dbReference type="PROSITE" id="PS50113"/>
    </source>
</evidence>
<feature type="coiled-coil region" evidence="16">
    <location>
        <begin position="274"/>
        <end position="301"/>
    </location>
</feature>
<feature type="domain" description="Histidine kinase" evidence="17">
    <location>
        <begin position="305"/>
        <end position="504"/>
    </location>
</feature>
<gene>
    <name evidence="20" type="ORF">AVDCRST_MAG01-01-3544</name>
</gene>
<dbReference type="InterPro" id="IPR050482">
    <property type="entry name" value="Sensor_HK_TwoCompSys"/>
</dbReference>
<dbReference type="SUPFAM" id="SSF55874">
    <property type="entry name" value="ATPase domain of HSP90 chaperone/DNA topoisomerase II/histidine kinase"/>
    <property type="match status" value="1"/>
</dbReference>
<evidence type="ECO:0000259" key="18">
    <source>
        <dbReference type="PROSITE" id="PS50112"/>
    </source>
</evidence>
<dbReference type="Gene3D" id="3.30.565.10">
    <property type="entry name" value="Histidine kinase-like ATPase, C-terminal domain"/>
    <property type="match status" value="1"/>
</dbReference>
<dbReference type="CDD" id="cd16917">
    <property type="entry name" value="HATPase_UhpB-NarQ-NarX-like"/>
    <property type="match status" value="1"/>
</dbReference>
<dbReference type="NCBIfam" id="TIGR00229">
    <property type="entry name" value="sensory_box"/>
    <property type="match status" value="2"/>
</dbReference>
<dbReference type="GO" id="GO:0000155">
    <property type="term" value="F:phosphorelay sensor kinase activity"/>
    <property type="evidence" value="ECO:0007669"/>
    <property type="project" value="InterPro"/>
</dbReference>
<evidence type="ECO:0000256" key="14">
    <source>
        <dbReference type="ARBA" id="ARBA00024827"/>
    </source>
</evidence>
<dbReference type="Gene3D" id="1.20.5.1930">
    <property type="match status" value="1"/>
</dbReference>
<dbReference type="SMART" id="SM00091">
    <property type="entry name" value="PAS"/>
    <property type="match status" value="2"/>
</dbReference>
<feature type="domain" description="PAS" evidence="18">
    <location>
        <begin position="15"/>
        <end position="51"/>
    </location>
</feature>
<keyword evidence="13" id="KW-0411">Iron-sulfur</keyword>
<comment type="cofactor">
    <cofactor evidence="2">
        <name>[4Fe-4S] cluster</name>
        <dbReference type="ChEBI" id="CHEBI:49883"/>
    </cofactor>
</comment>
<keyword evidence="9" id="KW-0479">Metal-binding</keyword>
<dbReference type="InterPro" id="IPR001610">
    <property type="entry name" value="PAC"/>
</dbReference>
<keyword evidence="10" id="KW-0418">Kinase</keyword>
<dbReference type="InterPro" id="IPR011712">
    <property type="entry name" value="Sig_transdc_His_kin_sub3_dim/P"/>
</dbReference>
<evidence type="ECO:0000256" key="13">
    <source>
        <dbReference type="ARBA" id="ARBA00023014"/>
    </source>
</evidence>
<keyword evidence="16" id="KW-0175">Coiled coil</keyword>
<reference evidence="20" key="1">
    <citation type="submission" date="2020-02" db="EMBL/GenBank/DDBJ databases">
        <authorList>
            <person name="Meier V. D."/>
        </authorList>
    </citation>
    <scope>NUCLEOTIDE SEQUENCE</scope>
    <source>
        <strain evidence="20">AVDCRST_MAG01</strain>
    </source>
</reference>
<evidence type="ECO:0000256" key="5">
    <source>
        <dbReference type="ARBA" id="ARBA00017322"/>
    </source>
</evidence>
<dbReference type="GO" id="GO:0051539">
    <property type="term" value="F:4 iron, 4 sulfur cluster binding"/>
    <property type="evidence" value="ECO:0007669"/>
    <property type="project" value="UniProtKB-KW"/>
</dbReference>
<keyword evidence="8" id="KW-0808">Transferase</keyword>
<dbReference type="GO" id="GO:0046872">
    <property type="term" value="F:metal ion binding"/>
    <property type="evidence" value="ECO:0007669"/>
    <property type="project" value="UniProtKB-KW"/>
</dbReference>
<dbReference type="CDD" id="cd00130">
    <property type="entry name" value="PAS"/>
    <property type="match status" value="2"/>
</dbReference>
<dbReference type="SMART" id="SM00387">
    <property type="entry name" value="HATPase_c"/>
    <property type="match status" value="1"/>
</dbReference>
<evidence type="ECO:0000256" key="7">
    <source>
        <dbReference type="ARBA" id="ARBA00022490"/>
    </source>
</evidence>
<dbReference type="EC" id="2.7.13.3" evidence="4"/>
<dbReference type="InterPro" id="IPR003594">
    <property type="entry name" value="HATPase_dom"/>
</dbReference>
<sequence length="521" mass="57824">MRERGGLCAERSAWFEASPDGVLLFSEDGSVSDANREACRVLGRAREELLGLGHGGVFDASNPRLSRVLEEWDRKGRFRGDLDLLRGDGSAFPAEVSLATWGGGFGVTFRDATGRDGEERKVRRLNRELERRVANRTAQLQAFVAELQESEKVLRESEERFRASFEQAAVGIAHVSLLSRWTRVNDKLCQILGYTEEEMLRLGFQEITHPEDLDADFGRFKEALSGKLRTYSVEKRYICKDGRKVWVNQTLSVVRDASGGTAYFICVVEDITDRKLAEETLRKNEARLKELVGQLLTAQEEERRRVAYEVHDGLTQVAISSYQHLQAFAAQHPPGSSAGQEMLDRSLGLIRRTVDEARRVIADLRPTVLDDFGLDTALRLQVEDLNEEGWLIDFSGGSGAGRLPVTVETALYRVAQEALTNVRKHSGTSAASVELGRADRFVWIRIEDRGKGFDAGNVPEAGGPGERVGLSSMRERVELVGGEFEIRSQEGTGTTIQARVPLPDQIGTETTGYPTLPQGRG</sequence>
<evidence type="ECO:0000256" key="10">
    <source>
        <dbReference type="ARBA" id="ARBA00022777"/>
    </source>
</evidence>
<evidence type="ECO:0000256" key="2">
    <source>
        <dbReference type="ARBA" id="ARBA00001966"/>
    </source>
</evidence>
<evidence type="ECO:0000256" key="3">
    <source>
        <dbReference type="ARBA" id="ARBA00004496"/>
    </source>
</evidence>
<keyword evidence="7" id="KW-0963">Cytoplasm</keyword>
<dbReference type="InterPro" id="IPR013655">
    <property type="entry name" value="PAS_fold_3"/>
</dbReference>
<dbReference type="PROSITE" id="PS50109">
    <property type="entry name" value="HIS_KIN"/>
    <property type="match status" value="1"/>
</dbReference>
<feature type="domain" description="PAS" evidence="18">
    <location>
        <begin position="157"/>
        <end position="227"/>
    </location>
</feature>
<evidence type="ECO:0000256" key="4">
    <source>
        <dbReference type="ARBA" id="ARBA00012438"/>
    </source>
</evidence>
<comment type="subcellular location">
    <subcellularLocation>
        <location evidence="3">Cytoplasm</location>
    </subcellularLocation>
</comment>
<dbReference type="GO" id="GO:0046983">
    <property type="term" value="F:protein dimerization activity"/>
    <property type="evidence" value="ECO:0007669"/>
    <property type="project" value="InterPro"/>
</dbReference>
<dbReference type="PROSITE" id="PS50112">
    <property type="entry name" value="PAS"/>
    <property type="match status" value="2"/>
</dbReference>
<dbReference type="PRINTS" id="PR00344">
    <property type="entry name" value="BCTRLSENSOR"/>
</dbReference>
<dbReference type="GO" id="GO:0005737">
    <property type="term" value="C:cytoplasm"/>
    <property type="evidence" value="ECO:0007669"/>
    <property type="project" value="UniProtKB-SubCell"/>
</dbReference>
<protein>
    <recommendedName>
        <fullName evidence="5">Oxygen sensor histidine kinase NreB</fullName>
        <ecNumber evidence="4">2.7.13.3</ecNumber>
    </recommendedName>
    <alternativeName>
        <fullName evidence="15">Nitrogen regulation protein B</fullName>
    </alternativeName>
</protein>
<dbReference type="InterPro" id="IPR004358">
    <property type="entry name" value="Sig_transdc_His_kin-like_C"/>
</dbReference>